<dbReference type="eggNOG" id="ENOG5030FZ8">
    <property type="taxonomic scope" value="Bacteria"/>
</dbReference>
<accession>R1CLU8</accession>
<evidence type="ECO:0000313" key="2">
    <source>
        <dbReference type="EMBL" id="EOC99680.1"/>
    </source>
</evidence>
<name>R1CLU8_9FIRM</name>
<protein>
    <submittedName>
        <fullName evidence="2">Uncharacterized protein</fullName>
    </submittedName>
</protein>
<dbReference type="AlphaFoldDB" id="R1CLU8"/>
<dbReference type="RefSeq" id="WP_006316517.1">
    <property type="nucleotide sequence ID" value="NZ_ARZA01000256.1"/>
</dbReference>
<evidence type="ECO:0000256" key="1">
    <source>
        <dbReference type="SAM" id="Phobius"/>
    </source>
</evidence>
<proteinExistence type="predicted"/>
<keyword evidence="3" id="KW-1185">Reference proteome</keyword>
<evidence type="ECO:0000313" key="3">
    <source>
        <dbReference type="Proteomes" id="UP000013378"/>
    </source>
</evidence>
<comment type="caution">
    <text evidence="2">The sequence shown here is derived from an EMBL/GenBank/DDBJ whole genome shotgun (WGS) entry which is preliminary data.</text>
</comment>
<keyword evidence="1" id="KW-0472">Membrane</keyword>
<keyword evidence="1" id="KW-0812">Transmembrane</keyword>
<dbReference type="STRING" id="1304284.L21TH_2323"/>
<dbReference type="Proteomes" id="UP000013378">
    <property type="component" value="Unassembled WGS sequence"/>
</dbReference>
<reference evidence="2 3" key="1">
    <citation type="journal article" date="2015" name="Geomicrobiol. J.">
        <title>Caldisalinibacter kiritimatiensis gen. nov., sp. nov., a moderately thermohalophilic thiosulfate-reducing bacterium from a hypersaline microbial mat.</title>
        <authorList>
            <person name="Ben Hania W."/>
            <person name="Joseph M."/>
            <person name="Fiebig A."/>
            <person name="Bunk B."/>
            <person name="Klenk H.-P."/>
            <person name="Fardeau M.-L."/>
            <person name="Spring S."/>
        </authorList>
    </citation>
    <scope>NUCLEOTIDE SEQUENCE [LARGE SCALE GENOMIC DNA]</scope>
    <source>
        <strain evidence="2 3">L21-TH-D2</strain>
    </source>
</reference>
<keyword evidence="1" id="KW-1133">Transmembrane helix</keyword>
<feature type="transmembrane region" description="Helical" evidence="1">
    <location>
        <begin position="67"/>
        <end position="87"/>
    </location>
</feature>
<gene>
    <name evidence="2" type="ORF">L21TH_2323</name>
</gene>
<sequence>MNKKRIISIGVLILAIVVFIIGLNMIFSSVNVGQIEGAEAIRRHGGSMSTDKYLIILESAIENHRTSGIIVSLIGGLGILLSGVGVYKEF</sequence>
<dbReference type="EMBL" id="ARZA01000256">
    <property type="protein sequence ID" value="EOC99680.1"/>
    <property type="molecule type" value="Genomic_DNA"/>
</dbReference>
<feature type="transmembrane region" description="Helical" evidence="1">
    <location>
        <begin position="7"/>
        <end position="27"/>
    </location>
</feature>
<organism evidence="2 3">
    <name type="scientific">Caldisalinibacter kiritimatiensis</name>
    <dbReference type="NCBI Taxonomy" id="1304284"/>
    <lineage>
        <taxon>Bacteria</taxon>
        <taxon>Bacillati</taxon>
        <taxon>Bacillota</taxon>
        <taxon>Tissierellia</taxon>
        <taxon>Tissierellales</taxon>
        <taxon>Thermohalobacteraceae</taxon>
        <taxon>Caldisalinibacter</taxon>
    </lineage>
</organism>